<dbReference type="EMBL" id="BAMD01000099">
    <property type="protein sequence ID" value="GAF05589.1"/>
    <property type="molecule type" value="Genomic_DNA"/>
</dbReference>
<dbReference type="RefSeq" id="WP_044214253.1">
    <property type="nucleotide sequence ID" value="NZ_BAMD01000099.1"/>
</dbReference>
<evidence type="ECO:0000313" key="2">
    <source>
        <dbReference type="Proteomes" id="UP000019402"/>
    </source>
</evidence>
<reference evidence="1 2" key="1">
    <citation type="journal article" date="2014" name="Genome Announc.">
        <title>Draft Genome Sequence of Cytophaga fermentans JCM 21142T, a Facultative Anaerobe Isolated from Marine Mud.</title>
        <authorList>
            <person name="Starns D."/>
            <person name="Oshima K."/>
            <person name="Suda W."/>
            <person name="Iino T."/>
            <person name="Yuki M."/>
            <person name="Inoue J."/>
            <person name="Kitamura K."/>
            <person name="Iida T."/>
            <person name="Darby A."/>
            <person name="Hattori M."/>
            <person name="Ohkuma M."/>
        </authorList>
    </citation>
    <scope>NUCLEOTIDE SEQUENCE [LARGE SCALE GENOMIC DNA]</scope>
    <source>
        <strain evidence="1 2">JCM 21142</strain>
    </source>
</reference>
<dbReference type="STRING" id="869213.GCA_000517085_01876"/>
<accession>W7YT23</accession>
<dbReference type="Gene3D" id="3.40.50.300">
    <property type="entry name" value="P-loop containing nucleotide triphosphate hydrolases"/>
    <property type="match status" value="1"/>
</dbReference>
<protein>
    <submittedName>
        <fullName evidence="1">Uncharacterized protein</fullName>
    </submittedName>
</protein>
<dbReference type="OrthoDB" id="1327410at2"/>
<gene>
    <name evidence="1" type="ORF">JCM21142_104329</name>
</gene>
<keyword evidence="2" id="KW-1185">Reference proteome</keyword>
<evidence type="ECO:0000313" key="1">
    <source>
        <dbReference type="EMBL" id="GAF05589.1"/>
    </source>
</evidence>
<name>W7YT23_9BACT</name>
<comment type="caution">
    <text evidence="1">The sequence shown here is derived from an EMBL/GenBank/DDBJ whole genome shotgun (WGS) entry which is preliminary data.</text>
</comment>
<sequence length="506" mass="60035">MKAQDKQALKKYQEKLNLIRSGNSINPNETKTEQEERIERAKKDYGFFVITYFKHYADADCADFQIKLANRIKKNPKCRELVRWGRGLAKSVHCDILIPLWLWINDEKIYMVIVGNNYDKAETLLSDVQAEFESNPLLIHDYGDQKLVGSWTDGDFNTKDNRFKGKALGMDTSPRGLREGSQRPNLIVCDDLEDKFTSKNPKRQDDVVEWIEKDLLKTMDGPIRRYLHPNNDPWPRSIQNLLEARHPKWHLDEVKAYDQVTYKPAWHQKYDDDYYREIEEEDGSLASRAEYNHEKHTEGKIFTDDLIQWAKPPRIDHFKIIVGFWDVAYSGKNDYNAVKVWGLHGRNFWHLKAFCKQCQMVDAIRFMYDYEKEIPSNIIIHWKVESQFWNKPLKDALKLVENEKRRPLNIIIVERPRINKYDRILTMHPYYQNGRIYHNEREKGNNDMQTGISQLKGIEPKYQTHDDGPDADEQAINQLSDYIERDNFKPMTTSIEEMRSYSRNRF</sequence>
<organism evidence="1 2">
    <name type="scientific">Saccharicrinis fermentans DSM 9555 = JCM 21142</name>
    <dbReference type="NCBI Taxonomy" id="869213"/>
    <lineage>
        <taxon>Bacteria</taxon>
        <taxon>Pseudomonadati</taxon>
        <taxon>Bacteroidota</taxon>
        <taxon>Bacteroidia</taxon>
        <taxon>Marinilabiliales</taxon>
        <taxon>Marinilabiliaceae</taxon>
        <taxon>Saccharicrinis</taxon>
    </lineage>
</organism>
<dbReference type="eggNOG" id="COG5362">
    <property type="taxonomic scope" value="Bacteria"/>
</dbReference>
<dbReference type="InterPro" id="IPR027417">
    <property type="entry name" value="P-loop_NTPase"/>
</dbReference>
<dbReference type="AlphaFoldDB" id="W7YT23"/>
<proteinExistence type="predicted"/>
<dbReference type="Proteomes" id="UP000019402">
    <property type="component" value="Unassembled WGS sequence"/>
</dbReference>